<proteinExistence type="predicted"/>
<keyword evidence="4" id="KW-0378">Hydrolase</keyword>
<feature type="transmembrane region" description="Helical" evidence="8">
    <location>
        <begin position="101"/>
        <end position="120"/>
    </location>
</feature>
<dbReference type="AlphaFoldDB" id="A0A842H903"/>
<dbReference type="InterPro" id="IPR035952">
    <property type="entry name" value="Rhomboid-like_sf"/>
</dbReference>
<gene>
    <name evidence="10" type="ORF">H5P28_01895</name>
</gene>
<dbReference type="Pfam" id="PF01694">
    <property type="entry name" value="Rhomboid"/>
    <property type="match status" value="1"/>
</dbReference>
<evidence type="ECO:0000256" key="6">
    <source>
        <dbReference type="ARBA" id="ARBA00022989"/>
    </source>
</evidence>
<dbReference type="InterPro" id="IPR022764">
    <property type="entry name" value="Peptidase_S54_rhomboid_dom"/>
</dbReference>
<evidence type="ECO:0000256" key="4">
    <source>
        <dbReference type="ARBA" id="ARBA00022801"/>
    </source>
</evidence>
<evidence type="ECO:0000256" key="8">
    <source>
        <dbReference type="SAM" id="Phobius"/>
    </source>
</evidence>
<feature type="transmembrane region" description="Helical" evidence="8">
    <location>
        <begin position="210"/>
        <end position="228"/>
    </location>
</feature>
<feature type="transmembrane region" description="Helical" evidence="8">
    <location>
        <begin position="153"/>
        <end position="171"/>
    </location>
</feature>
<keyword evidence="3 8" id="KW-0812">Transmembrane</keyword>
<dbReference type="EMBL" id="JACHVB010000012">
    <property type="protein sequence ID" value="MBC2593003.1"/>
    <property type="molecule type" value="Genomic_DNA"/>
</dbReference>
<dbReference type="GO" id="GO:0016020">
    <property type="term" value="C:membrane"/>
    <property type="evidence" value="ECO:0007669"/>
    <property type="project" value="UniProtKB-SubCell"/>
</dbReference>
<evidence type="ECO:0000256" key="7">
    <source>
        <dbReference type="ARBA" id="ARBA00023136"/>
    </source>
</evidence>
<comment type="caution">
    <text evidence="10">The sequence shown here is derived from an EMBL/GenBank/DDBJ whole genome shotgun (WGS) entry which is preliminary data.</text>
</comment>
<keyword evidence="7 8" id="KW-0472">Membrane</keyword>
<evidence type="ECO:0000259" key="9">
    <source>
        <dbReference type="Pfam" id="PF01694"/>
    </source>
</evidence>
<dbReference type="PANTHER" id="PTHR22936">
    <property type="entry name" value="RHOMBOID-RELATED"/>
    <property type="match status" value="1"/>
</dbReference>
<name>A0A842H903_9BACT</name>
<sequence length="291" mass="31153">MWKSLEPAPAPGNPKHVQAPVPEGLTVVGSYESFRAANERALVVLSMRLSYRMIHEEGRYLLCVDTCHAGAVQEQLDRYEQENAAWPPPAPVEVESHPAALGLWIYAGVLVAFFIGQQLWPGLEQAGMNDSQAVTGAGQLWRCFTALLLHADIAHLAGNLVSGLCLIWLVVQIFGNRLGWLLVIASGVMGNGLCAWLYRETAYRSLGASTAIFGALGLLVGHALAVGFNPEGMKRLRSRLVPLAAGLTVLVMTGTGGEQTDILAHVAGFTAGGLLGLIASLLRRGRRERVG</sequence>
<dbReference type="SUPFAM" id="SSF144091">
    <property type="entry name" value="Rhomboid-like"/>
    <property type="match status" value="1"/>
</dbReference>
<organism evidence="10 11">
    <name type="scientific">Ruficoccus amylovorans</name>
    <dbReference type="NCBI Taxonomy" id="1804625"/>
    <lineage>
        <taxon>Bacteria</taxon>
        <taxon>Pseudomonadati</taxon>
        <taxon>Verrucomicrobiota</taxon>
        <taxon>Opitutia</taxon>
        <taxon>Puniceicoccales</taxon>
        <taxon>Cerasicoccaceae</taxon>
        <taxon>Ruficoccus</taxon>
    </lineage>
</organism>
<feature type="domain" description="Peptidase S54 rhomboid" evidence="9">
    <location>
        <begin position="138"/>
        <end position="279"/>
    </location>
</feature>
<dbReference type="GO" id="GO:0004252">
    <property type="term" value="F:serine-type endopeptidase activity"/>
    <property type="evidence" value="ECO:0007669"/>
    <property type="project" value="InterPro"/>
</dbReference>
<keyword evidence="11" id="KW-1185">Reference proteome</keyword>
<keyword evidence="2 10" id="KW-0645">Protease</keyword>
<evidence type="ECO:0000256" key="2">
    <source>
        <dbReference type="ARBA" id="ARBA00022670"/>
    </source>
</evidence>
<dbReference type="Gene3D" id="1.20.1540.10">
    <property type="entry name" value="Rhomboid-like"/>
    <property type="match status" value="1"/>
</dbReference>
<feature type="transmembrane region" description="Helical" evidence="8">
    <location>
        <begin position="178"/>
        <end position="198"/>
    </location>
</feature>
<dbReference type="RefSeq" id="WP_185674002.1">
    <property type="nucleotide sequence ID" value="NZ_JACHVB010000012.1"/>
</dbReference>
<evidence type="ECO:0000313" key="11">
    <source>
        <dbReference type="Proteomes" id="UP000546464"/>
    </source>
</evidence>
<comment type="subcellular location">
    <subcellularLocation>
        <location evidence="1">Membrane</location>
        <topology evidence="1">Multi-pass membrane protein</topology>
    </subcellularLocation>
</comment>
<dbReference type="GO" id="GO:0006508">
    <property type="term" value="P:proteolysis"/>
    <property type="evidence" value="ECO:0007669"/>
    <property type="project" value="UniProtKB-KW"/>
</dbReference>
<evidence type="ECO:0000313" key="10">
    <source>
        <dbReference type="EMBL" id="MBC2593003.1"/>
    </source>
</evidence>
<evidence type="ECO:0000256" key="3">
    <source>
        <dbReference type="ARBA" id="ARBA00022692"/>
    </source>
</evidence>
<dbReference type="Proteomes" id="UP000546464">
    <property type="component" value="Unassembled WGS sequence"/>
</dbReference>
<dbReference type="InterPro" id="IPR002610">
    <property type="entry name" value="Peptidase_S54_rhomboid-like"/>
</dbReference>
<dbReference type="PANTHER" id="PTHR22936:SF69">
    <property type="entry name" value="RHOMBOID-LIKE PROTEIN"/>
    <property type="match status" value="1"/>
</dbReference>
<feature type="transmembrane region" description="Helical" evidence="8">
    <location>
        <begin position="262"/>
        <end position="282"/>
    </location>
</feature>
<reference evidence="10 11" key="1">
    <citation type="submission" date="2020-07" db="EMBL/GenBank/DDBJ databases">
        <authorList>
            <person name="Feng X."/>
        </authorList>
    </citation>
    <scope>NUCLEOTIDE SEQUENCE [LARGE SCALE GENOMIC DNA]</scope>
    <source>
        <strain evidence="10 11">JCM31066</strain>
    </source>
</reference>
<keyword evidence="6 8" id="KW-1133">Transmembrane helix</keyword>
<accession>A0A842H903</accession>
<evidence type="ECO:0000256" key="1">
    <source>
        <dbReference type="ARBA" id="ARBA00004141"/>
    </source>
</evidence>
<protein>
    <submittedName>
        <fullName evidence="10">Rhomboid family intramembrane serine protease</fullName>
    </submittedName>
</protein>
<feature type="transmembrane region" description="Helical" evidence="8">
    <location>
        <begin position="240"/>
        <end position="256"/>
    </location>
</feature>
<evidence type="ECO:0000256" key="5">
    <source>
        <dbReference type="ARBA" id="ARBA00022825"/>
    </source>
</evidence>
<keyword evidence="5" id="KW-0720">Serine protease</keyword>